<name>A0A4Z2HWM4_9TELE</name>
<dbReference type="EMBL" id="SRLO01000165">
    <property type="protein sequence ID" value="TNN70256.1"/>
    <property type="molecule type" value="Genomic_DNA"/>
</dbReference>
<dbReference type="Proteomes" id="UP000314294">
    <property type="component" value="Unassembled WGS sequence"/>
</dbReference>
<evidence type="ECO:0000313" key="2">
    <source>
        <dbReference type="EMBL" id="TNN70256.1"/>
    </source>
</evidence>
<protein>
    <submittedName>
        <fullName evidence="2">Uncharacterized protein</fullName>
    </submittedName>
</protein>
<accession>A0A4Z2HWM4</accession>
<feature type="region of interest" description="Disordered" evidence="1">
    <location>
        <begin position="1"/>
        <end position="21"/>
    </location>
</feature>
<organism evidence="2 3">
    <name type="scientific">Liparis tanakae</name>
    <name type="common">Tanaka's snailfish</name>
    <dbReference type="NCBI Taxonomy" id="230148"/>
    <lineage>
        <taxon>Eukaryota</taxon>
        <taxon>Metazoa</taxon>
        <taxon>Chordata</taxon>
        <taxon>Craniata</taxon>
        <taxon>Vertebrata</taxon>
        <taxon>Euteleostomi</taxon>
        <taxon>Actinopterygii</taxon>
        <taxon>Neopterygii</taxon>
        <taxon>Teleostei</taxon>
        <taxon>Neoteleostei</taxon>
        <taxon>Acanthomorphata</taxon>
        <taxon>Eupercaria</taxon>
        <taxon>Perciformes</taxon>
        <taxon>Cottioidei</taxon>
        <taxon>Cottales</taxon>
        <taxon>Liparidae</taxon>
        <taxon>Liparis</taxon>
    </lineage>
</organism>
<evidence type="ECO:0000313" key="3">
    <source>
        <dbReference type="Proteomes" id="UP000314294"/>
    </source>
</evidence>
<evidence type="ECO:0000256" key="1">
    <source>
        <dbReference type="SAM" id="MobiDB-lite"/>
    </source>
</evidence>
<sequence>MKCGGSEGANRQGNKTNEEESTPVHLLISLDGGAVLVVELLQVLDGRGVEVVELRAKRCCRRESGKLKSQRLQLLVRLLSQDVEGPPVGLLQSVHLLPLLLLQALLQRLAEGGKESRLKKMHLTVRRLLRL</sequence>
<reference evidence="2 3" key="1">
    <citation type="submission" date="2019-03" db="EMBL/GenBank/DDBJ databases">
        <title>First draft genome of Liparis tanakae, snailfish: a comprehensive survey of snailfish specific genes.</title>
        <authorList>
            <person name="Kim W."/>
            <person name="Song I."/>
            <person name="Jeong J.-H."/>
            <person name="Kim D."/>
            <person name="Kim S."/>
            <person name="Ryu S."/>
            <person name="Song J.Y."/>
            <person name="Lee S.K."/>
        </authorList>
    </citation>
    <scope>NUCLEOTIDE SEQUENCE [LARGE SCALE GENOMIC DNA]</scope>
    <source>
        <tissue evidence="2">Muscle</tissue>
    </source>
</reference>
<proteinExistence type="predicted"/>
<keyword evidence="3" id="KW-1185">Reference proteome</keyword>
<gene>
    <name evidence="2" type="ORF">EYF80_019470</name>
</gene>
<dbReference type="AlphaFoldDB" id="A0A4Z2HWM4"/>
<comment type="caution">
    <text evidence="2">The sequence shown here is derived from an EMBL/GenBank/DDBJ whole genome shotgun (WGS) entry which is preliminary data.</text>
</comment>